<reference evidence="4" key="1">
    <citation type="submission" date="2020-08" db="EMBL/GenBank/DDBJ databases">
        <title>Genome public.</title>
        <authorList>
            <person name="Liu C."/>
            <person name="Sun Q."/>
        </authorList>
    </citation>
    <scope>NUCLEOTIDE SEQUENCE</scope>
    <source>
        <strain evidence="4">BX8</strain>
    </source>
</reference>
<dbReference type="EMBL" id="JACONZ010000002">
    <property type="protein sequence ID" value="MBC5581353.1"/>
    <property type="molecule type" value="Genomic_DNA"/>
</dbReference>
<sequence>MLRKKSGLSQEQLAEQLNVSRQAISKWESGTSIPESDKLIAISQYFNVTLDHLMKEDSDGNLQPASTDGSHGLSQKMIAGIVLCVAGIIGLILWGLISIFHPTVSAQISESSMINIDGNGMLLIACVVAIIIGAVVLLNGRK</sequence>
<dbReference type="Proteomes" id="UP000659630">
    <property type="component" value="Unassembled WGS sequence"/>
</dbReference>
<evidence type="ECO:0000259" key="3">
    <source>
        <dbReference type="PROSITE" id="PS50943"/>
    </source>
</evidence>
<dbReference type="Pfam" id="PF01381">
    <property type="entry name" value="HTH_3"/>
    <property type="match status" value="1"/>
</dbReference>
<keyword evidence="1" id="KW-0238">DNA-binding</keyword>
<name>A0A923IAN5_9FIRM</name>
<feature type="transmembrane region" description="Helical" evidence="2">
    <location>
        <begin position="78"/>
        <end position="100"/>
    </location>
</feature>
<comment type="caution">
    <text evidence="4">The sequence shown here is derived from an EMBL/GenBank/DDBJ whole genome shotgun (WGS) entry which is preliminary data.</text>
</comment>
<keyword evidence="5" id="KW-1185">Reference proteome</keyword>
<dbReference type="InterPro" id="IPR001387">
    <property type="entry name" value="Cro/C1-type_HTH"/>
</dbReference>
<dbReference type="CDD" id="cd00093">
    <property type="entry name" value="HTH_XRE"/>
    <property type="match status" value="1"/>
</dbReference>
<dbReference type="InterPro" id="IPR010982">
    <property type="entry name" value="Lambda_DNA-bd_dom_sf"/>
</dbReference>
<keyword evidence="2" id="KW-0472">Membrane</keyword>
<accession>A0A923IAN5</accession>
<evidence type="ECO:0000256" key="1">
    <source>
        <dbReference type="ARBA" id="ARBA00023125"/>
    </source>
</evidence>
<proteinExistence type="predicted"/>
<evidence type="ECO:0000256" key="2">
    <source>
        <dbReference type="SAM" id="Phobius"/>
    </source>
</evidence>
<dbReference type="AlphaFoldDB" id="A0A923IAN5"/>
<dbReference type="Gene3D" id="1.10.260.40">
    <property type="entry name" value="lambda repressor-like DNA-binding domains"/>
    <property type="match status" value="1"/>
</dbReference>
<gene>
    <name evidence="4" type="ORF">H8S23_07505</name>
</gene>
<dbReference type="PANTHER" id="PTHR46558:SF13">
    <property type="entry name" value="HTH-TYPE TRANSCRIPTIONAL REGULATOR IMMR"/>
    <property type="match status" value="1"/>
</dbReference>
<protein>
    <submittedName>
        <fullName evidence="4">Helix-turn-helix transcriptional regulator</fullName>
    </submittedName>
</protein>
<dbReference type="PANTHER" id="PTHR46558">
    <property type="entry name" value="TRACRIPTIONAL REGULATORY PROTEIN-RELATED-RELATED"/>
    <property type="match status" value="1"/>
</dbReference>
<organism evidence="4 5">
    <name type="scientific">Anaerofilum hominis</name>
    <dbReference type="NCBI Taxonomy" id="2763016"/>
    <lineage>
        <taxon>Bacteria</taxon>
        <taxon>Bacillati</taxon>
        <taxon>Bacillota</taxon>
        <taxon>Clostridia</taxon>
        <taxon>Eubacteriales</taxon>
        <taxon>Oscillospiraceae</taxon>
        <taxon>Anaerofilum</taxon>
    </lineage>
</organism>
<keyword evidence="2" id="KW-0812">Transmembrane</keyword>
<dbReference type="SMART" id="SM00530">
    <property type="entry name" value="HTH_XRE"/>
    <property type="match status" value="1"/>
</dbReference>
<feature type="transmembrane region" description="Helical" evidence="2">
    <location>
        <begin position="120"/>
        <end position="138"/>
    </location>
</feature>
<dbReference type="GO" id="GO:0003677">
    <property type="term" value="F:DNA binding"/>
    <property type="evidence" value="ECO:0007669"/>
    <property type="project" value="UniProtKB-KW"/>
</dbReference>
<keyword evidence="2" id="KW-1133">Transmembrane helix</keyword>
<feature type="domain" description="HTH cro/C1-type" evidence="3">
    <location>
        <begin position="2"/>
        <end position="53"/>
    </location>
</feature>
<dbReference type="PROSITE" id="PS50943">
    <property type="entry name" value="HTH_CROC1"/>
    <property type="match status" value="1"/>
</dbReference>
<dbReference type="SUPFAM" id="SSF47413">
    <property type="entry name" value="lambda repressor-like DNA-binding domains"/>
    <property type="match status" value="1"/>
</dbReference>
<evidence type="ECO:0000313" key="4">
    <source>
        <dbReference type="EMBL" id="MBC5581353.1"/>
    </source>
</evidence>
<evidence type="ECO:0000313" key="5">
    <source>
        <dbReference type="Proteomes" id="UP000659630"/>
    </source>
</evidence>